<evidence type="ECO:0000256" key="5">
    <source>
        <dbReference type="SAM" id="MobiDB-lite"/>
    </source>
</evidence>
<feature type="coiled-coil region" evidence="4">
    <location>
        <begin position="549"/>
        <end position="576"/>
    </location>
</feature>
<evidence type="ECO:0000256" key="4">
    <source>
        <dbReference type="SAM" id="Coils"/>
    </source>
</evidence>
<keyword evidence="4" id="KW-0175">Coiled coil</keyword>
<feature type="region of interest" description="Disordered" evidence="5">
    <location>
        <begin position="90"/>
        <end position="126"/>
    </location>
</feature>
<dbReference type="InterPro" id="IPR027417">
    <property type="entry name" value="P-loop_NTPase"/>
</dbReference>
<dbReference type="InterPro" id="IPR038729">
    <property type="entry name" value="Rad50/SbcC_AAA"/>
</dbReference>
<evidence type="ECO:0000256" key="2">
    <source>
        <dbReference type="ARBA" id="ARBA00011322"/>
    </source>
</evidence>
<dbReference type="PANTHER" id="PTHR32114:SF2">
    <property type="entry name" value="ABC TRANSPORTER ABCH.3"/>
    <property type="match status" value="1"/>
</dbReference>
<dbReference type="Pfam" id="PF13476">
    <property type="entry name" value="AAA_23"/>
    <property type="match status" value="1"/>
</dbReference>
<evidence type="ECO:0000313" key="8">
    <source>
        <dbReference type="EMBL" id="WTS18486.1"/>
    </source>
</evidence>
<protein>
    <recommendedName>
        <fullName evidence="3">Nuclease SbcCD subunit C</fullName>
    </recommendedName>
</protein>
<comment type="subunit">
    <text evidence="2">Heterodimer of SbcC and SbcD.</text>
</comment>
<gene>
    <name evidence="7" type="ORF">OHU69_00085</name>
    <name evidence="8" type="ORF">OHU69_50585</name>
</gene>
<evidence type="ECO:0000313" key="7">
    <source>
        <dbReference type="EMBL" id="WTS09687.1"/>
    </source>
</evidence>
<accession>A0AAU1TVG5</accession>
<name>A0AAU1TVG5_9ACTN</name>
<dbReference type="EMBL" id="CP108195">
    <property type="protein sequence ID" value="WTS18486.1"/>
    <property type="molecule type" value="Genomic_DNA"/>
</dbReference>
<dbReference type="Pfam" id="PF13558">
    <property type="entry name" value="SbcC_Walker_B"/>
    <property type="match status" value="1"/>
</dbReference>
<evidence type="ECO:0000256" key="1">
    <source>
        <dbReference type="ARBA" id="ARBA00006930"/>
    </source>
</evidence>
<feature type="domain" description="Rad50/SbcC-type AAA" evidence="6">
    <location>
        <begin position="5"/>
        <end position="202"/>
    </location>
</feature>
<dbReference type="SUPFAM" id="SSF52540">
    <property type="entry name" value="P-loop containing nucleoside triphosphate hydrolases"/>
    <property type="match status" value="1"/>
</dbReference>
<dbReference type="GO" id="GO:0006302">
    <property type="term" value="P:double-strand break repair"/>
    <property type="evidence" value="ECO:0007669"/>
    <property type="project" value="InterPro"/>
</dbReference>
<sequence length="1002" mass="109837">MRLHSLTLQAFGPFAGTHTIDFESLTSDGLFLLHGATGAGKSTIFDAICYALYNKTPGDRDQLLRSDHAAAHLLTEVTLEVTLSGHRLEITRSPRQPRPKARGTGNTWQNAKTLMRERKHDDTTGQDRWEAVSKAHDEIGDRLQALLGMSRDQFCQVVLLPQNQFTQFLRAKAPARKDLLSKLFRTSRFTDIDTWLLNRSREAEKDLNAAHSDVISLIDRIHQAATGLDHESDAPATDNPQTLPDAAPTWATSLVQKAAAHLETAATQMQEAAADLAVQQAHERTVDLLHQHQTEHRTAAQQLEQLEQQAPRQQHITDQLQQARRAAKLAAVLHAAHTAAAEHARAEIVEKQARGALRAPHATASAEELTTAEQQTRAQATLVEALLPQEAAMRQMAQDLQQLDTERQVLAADQLEANEWLDKETGRRATLTARLHAAQRAETDSVHQQISLADLQHRLQAAEQRDARLADVASREKRWEKADKAVGEAAQAYITLRRQRTEGMAAELAADLAEGTPCPVCGSCAHPAKAAPHPGQPTREDEQEAETRHLKAEKTREDAAAALQEARELLAQARAQAGDTPLNDIHTLLTTVQTDFEATLKTASDAGPASEELAALDRDHTAMTDQATTAGEHLAARNTAYDHLATQLADLQSQLDQARQQAPSITDRLVDLNRTADQLKTAATAATVALRSEAERVLRAGEAETAAHQQNFPTAHAAQEALLDDDALHTIEEEIKDFSQQRAVHTATLERPALAQAAAQPPADLEGARYLNSTAAQGHTDAVAATAAARTRHDQLTELTIRLTNSIQRLHPLQEAYDTVHHLHEVIHGTSMSNRDRMELEAYVLAARLEQIVDAANTRLRLMSDHRYTLAHSDDRASNGARSGLGLKITDAWTGRDRTTDTLSGGESFFASLALALGLADVVTYEAGGRVLDTLFIDEGFGTLDDDTLHQVLDVLDSLRDHNRTVGVISHVPELRRRITHRLHVRKDPTGSTFAHLTAAAE</sequence>
<proteinExistence type="inferred from homology"/>
<dbReference type="PANTHER" id="PTHR32114">
    <property type="entry name" value="ABC TRANSPORTER ABCH.3"/>
    <property type="match status" value="1"/>
</dbReference>
<organism evidence="7">
    <name type="scientific">Streptomyces sp. NBC_00119</name>
    <dbReference type="NCBI Taxonomy" id="2975659"/>
    <lineage>
        <taxon>Bacteria</taxon>
        <taxon>Bacillati</taxon>
        <taxon>Actinomycetota</taxon>
        <taxon>Actinomycetes</taxon>
        <taxon>Kitasatosporales</taxon>
        <taxon>Streptomycetaceae</taxon>
        <taxon>Streptomyces</taxon>
    </lineage>
</organism>
<dbReference type="GO" id="GO:0016887">
    <property type="term" value="F:ATP hydrolysis activity"/>
    <property type="evidence" value="ECO:0007669"/>
    <property type="project" value="InterPro"/>
</dbReference>
<dbReference type="EMBL" id="CP108195">
    <property type="protein sequence ID" value="WTS09687.1"/>
    <property type="molecule type" value="Genomic_DNA"/>
</dbReference>
<dbReference type="AlphaFoldDB" id="A0AAU1TVG5"/>
<dbReference type="Gene3D" id="3.40.50.300">
    <property type="entry name" value="P-loop containing nucleotide triphosphate hydrolases"/>
    <property type="match status" value="2"/>
</dbReference>
<feature type="compositionally biased region" description="Basic and acidic residues" evidence="5">
    <location>
        <begin position="114"/>
        <end position="126"/>
    </location>
</feature>
<evidence type="ECO:0000259" key="6">
    <source>
        <dbReference type="Pfam" id="PF13476"/>
    </source>
</evidence>
<feature type="coiled-coil region" evidence="4">
    <location>
        <begin position="641"/>
        <end position="668"/>
    </location>
</feature>
<evidence type="ECO:0000256" key="3">
    <source>
        <dbReference type="ARBA" id="ARBA00013368"/>
    </source>
</evidence>
<reference evidence="7" key="1">
    <citation type="submission" date="2022-10" db="EMBL/GenBank/DDBJ databases">
        <title>The complete genomes of actinobacterial strains from the NBC collection.</title>
        <authorList>
            <person name="Joergensen T.S."/>
            <person name="Alvarez Arevalo M."/>
            <person name="Sterndorff E.B."/>
            <person name="Faurdal D."/>
            <person name="Vuksanovic O."/>
            <person name="Mourched A.-S."/>
            <person name="Charusanti P."/>
            <person name="Shaw S."/>
            <person name="Blin K."/>
            <person name="Weber T."/>
        </authorList>
    </citation>
    <scope>NUCLEOTIDE SEQUENCE</scope>
    <source>
        <strain evidence="7">NBC_00119</strain>
    </source>
</reference>
<feature type="coiled-coil region" evidence="4">
    <location>
        <begin position="289"/>
        <end position="323"/>
    </location>
</feature>
<comment type="similarity">
    <text evidence="1">Belongs to the SMC family. SbcC subfamily.</text>
</comment>
<feature type="region of interest" description="Disordered" evidence="5">
    <location>
        <begin position="527"/>
        <end position="549"/>
    </location>
</feature>